<evidence type="ECO:0000256" key="10">
    <source>
        <dbReference type="ARBA" id="ARBA00048552"/>
    </source>
</evidence>
<sequence length="360" mass="38955">MANTALMKPTQVEVNLDPANPNRAVVTLEPFERGYGHTLGNALRRILLSSMVGYAPTEAQITGIVHEYSQIDGVLEDVVDILLNLKGVVFKLEGRDEVTLILRKEGVGTVTAADFDLPHDVTILNPGHTIAHLSGGRLEMQVKVEKGRGYQPGDVRAFRDDYSKTIGRLIMDASFSPILRVAYAVSAARVAQRTDLDKLEITIETNGAVGPEEAIRESVRILQDQLSVFGAIHTEPVAVKPEEVAPPPLDPILTRPVDDLELTVRSANCLKAESIYYIGDLIQRTENELLKTPNLGRKSLNEIKETLAAHGLTLGSKLENWPPAEIQGLAAAGPGGLRQDLMGSLTSCLPVGLTAGLKKL</sequence>
<dbReference type="PATRIC" id="fig|762967.3.peg.95"/>
<dbReference type="NCBIfam" id="NF003513">
    <property type="entry name" value="PRK05182.1-2"/>
    <property type="match status" value="1"/>
</dbReference>
<dbReference type="GO" id="GO:0003677">
    <property type="term" value="F:DNA binding"/>
    <property type="evidence" value="ECO:0007669"/>
    <property type="project" value="UniProtKB-UniRule"/>
</dbReference>
<dbReference type="HOGENOM" id="CLU_053084_0_0_4"/>
<dbReference type="GO" id="GO:0003899">
    <property type="term" value="F:DNA-directed RNA polymerase activity"/>
    <property type="evidence" value="ECO:0007669"/>
    <property type="project" value="UniProtKB-UniRule"/>
</dbReference>
<evidence type="ECO:0000256" key="5">
    <source>
        <dbReference type="ARBA" id="ARBA00022679"/>
    </source>
</evidence>
<proteinExistence type="inferred from homology"/>
<dbReference type="InterPro" id="IPR011260">
    <property type="entry name" value="RNAP_asu_C"/>
</dbReference>
<comment type="function">
    <text evidence="11">DNA-dependent RNA polymerase catalyzes the transcription of DNA into RNA using the four ribonucleoside triphosphates as substrates.</text>
</comment>
<dbReference type="GO" id="GO:0005737">
    <property type="term" value="C:cytoplasm"/>
    <property type="evidence" value="ECO:0007669"/>
    <property type="project" value="UniProtKB-ARBA"/>
</dbReference>
<feature type="domain" description="DNA-directed RNA polymerase RpoA/D/Rpb3-type" evidence="12">
    <location>
        <begin position="23"/>
        <end position="232"/>
    </location>
</feature>
<dbReference type="FunFam" id="1.10.150.20:FF:000001">
    <property type="entry name" value="DNA-directed RNA polymerase subunit alpha"/>
    <property type="match status" value="1"/>
</dbReference>
<dbReference type="Gene3D" id="1.10.150.20">
    <property type="entry name" value="5' to 3' exonuclease, C-terminal subdomain"/>
    <property type="match status" value="1"/>
</dbReference>
<keyword evidence="14" id="KW-1185">Reference proteome</keyword>
<dbReference type="InterPro" id="IPR011263">
    <property type="entry name" value="DNA-dir_RNA_pol_RpoA/D/Rpb3"/>
</dbReference>
<dbReference type="Pfam" id="PF01000">
    <property type="entry name" value="RNA_pol_A_bac"/>
    <property type="match status" value="1"/>
</dbReference>
<evidence type="ECO:0000313" key="13">
    <source>
        <dbReference type="EMBL" id="EHY32498.1"/>
    </source>
</evidence>
<keyword evidence="7 11" id="KW-0804">Transcription</keyword>
<dbReference type="OrthoDB" id="9805706at2"/>
<dbReference type="Gene3D" id="2.170.120.12">
    <property type="entry name" value="DNA-directed RNA polymerase, insert domain"/>
    <property type="match status" value="1"/>
</dbReference>
<dbReference type="GO" id="GO:0046983">
    <property type="term" value="F:protein dimerization activity"/>
    <property type="evidence" value="ECO:0007669"/>
    <property type="project" value="InterPro"/>
</dbReference>
<dbReference type="EMBL" id="AFBQ01000013">
    <property type="protein sequence ID" value="EHY32498.1"/>
    <property type="molecule type" value="Genomic_DNA"/>
</dbReference>
<dbReference type="InterPro" id="IPR036603">
    <property type="entry name" value="RBP11-like"/>
</dbReference>
<dbReference type="CDD" id="cd06928">
    <property type="entry name" value="RNAP_alpha_NTD"/>
    <property type="match status" value="1"/>
</dbReference>
<dbReference type="Gene3D" id="3.30.1360.10">
    <property type="entry name" value="RNA polymerase, RBP11-like subunit"/>
    <property type="match status" value="1"/>
</dbReference>
<dbReference type="GO" id="GO:0000428">
    <property type="term" value="C:DNA-directed RNA polymerase complex"/>
    <property type="evidence" value="ECO:0007669"/>
    <property type="project" value="UniProtKB-KW"/>
</dbReference>
<keyword evidence="6 11" id="KW-0548">Nucleotidyltransferase</keyword>
<dbReference type="SUPFAM" id="SSF55257">
    <property type="entry name" value="RBP11-like subunits of RNA polymerase"/>
    <property type="match status" value="1"/>
</dbReference>
<dbReference type="Proteomes" id="UP000004956">
    <property type="component" value="Unassembled WGS sequence"/>
</dbReference>
<comment type="catalytic activity">
    <reaction evidence="10 11">
        <text>RNA(n) + a ribonucleoside 5'-triphosphate = RNA(n+1) + diphosphate</text>
        <dbReference type="Rhea" id="RHEA:21248"/>
        <dbReference type="Rhea" id="RHEA-COMP:14527"/>
        <dbReference type="Rhea" id="RHEA-COMP:17342"/>
        <dbReference type="ChEBI" id="CHEBI:33019"/>
        <dbReference type="ChEBI" id="CHEBI:61557"/>
        <dbReference type="ChEBI" id="CHEBI:140395"/>
        <dbReference type="EC" id="2.7.7.6"/>
    </reaction>
</comment>
<evidence type="ECO:0000256" key="6">
    <source>
        <dbReference type="ARBA" id="ARBA00022695"/>
    </source>
</evidence>
<dbReference type="AlphaFoldDB" id="H3KBL2"/>
<feature type="region of interest" description="Alpha C-terminal domain (alpha-CTD)" evidence="11">
    <location>
        <begin position="249"/>
        <end position="360"/>
    </location>
</feature>
<gene>
    <name evidence="11" type="primary">rpoA</name>
    <name evidence="13" type="ORF">HMPREF9440_00108</name>
</gene>
<dbReference type="NCBIfam" id="TIGR02027">
    <property type="entry name" value="rpoA"/>
    <property type="match status" value="1"/>
</dbReference>
<comment type="domain">
    <text evidence="11">The N-terminal domain is essential for RNAP assembly and basal transcription, whereas the C-terminal domain is involved in interaction with transcriptional regulators and with upstream promoter elements.</text>
</comment>
<dbReference type="HAMAP" id="MF_00059">
    <property type="entry name" value="RNApol_bact_RpoA"/>
    <property type="match status" value="1"/>
</dbReference>
<protein>
    <recommendedName>
        <fullName evidence="3 11">DNA-directed RNA polymerase subunit alpha</fullName>
        <shortName evidence="11">RNAP subunit alpha</shortName>
        <ecNumber evidence="2 11">2.7.7.6</ecNumber>
    </recommendedName>
    <alternativeName>
        <fullName evidence="9 11">RNA polymerase subunit alpha</fullName>
    </alternativeName>
    <alternativeName>
        <fullName evidence="8 11">Transcriptase subunit alpha</fullName>
    </alternativeName>
</protein>
<dbReference type="InterPro" id="IPR011262">
    <property type="entry name" value="DNA-dir_RNA_pol_insert"/>
</dbReference>
<dbReference type="SUPFAM" id="SSF56553">
    <property type="entry name" value="Insert subdomain of RNA polymerase alpha subunit"/>
    <property type="match status" value="1"/>
</dbReference>
<comment type="similarity">
    <text evidence="1 11">Belongs to the RNA polymerase alpha chain family.</text>
</comment>
<dbReference type="FunFam" id="2.170.120.12:FF:000001">
    <property type="entry name" value="DNA-directed RNA polymerase subunit alpha"/>
    <property type="match status" value="1"/>
</dbReference>
<name>H3KBL2_9BURK</name>
<keyword evidence="5 11" id="KW-0808">Transferase</keyword>
<organism evidence="13 14">
    <name type="scientific">Sutterella parvirubra YIT 11816</name>
    <dbReference type="NCBI Taxonomy" id="762967"/>
    <lineage>
        <taxon>Bacteria</taxon>
        <taxon>Pseudomonadati</taxon>
        <taxon>Pseudomonadota</taxon>
        <taxon>Betaproteobacteria</taxon>
        <taxon>Burkholderiales</taxon>
        <taxon>Sutterellaceae</taxon>
        <taxon>Sutterella</taxon>
    </lineage>
</organism>
<evidence type="ECO:0000256" key="1">
    <source>
        <dbReference type="ARBA" id="ARBA00007123"/>
    </source>
</evidence>
<reference evidence="13 14" key="1">
    <citation type="submission" date="2011-11" db="EMBL/GenBank/DDBJ databases">
        <authorList>
            <person name="Weinstock G."/>
            <person name="Sodergren E."/>
            <person name="Clifton S."/>
            <person name="Fulton L."/>
            <person name="Fulton B."/>
            <person name="Courtney L."/>
            <person name="Fronick C."/>
            <person name="Harrison M."/>
            <person name="Strong C."/>
            <person name="Farmer C."/>
            <person name="Delahaunty K."/>
            <person name="Markovic C."/>
            <person name="Hall O."/>
            <person name="Minx P."/>
            <person name="Tomlinson C."/>
            <person name="Mitreva M."/>
            <person name="Hou S."/>
            <person name="Chen J."/>
            <person name="Wollam A."/>
            <person name="Pepin K.H."/>
            <person name="Johnson M."/>
            <person name="Bhonagiri V."/>
            <person name="Zhang X."/>
            <person name="Suruliraj S."/>
            <person name="Warren W."/>
            <person name="Chinwalla A."/>
            <person name="Mardis E.R."/>
            <person name="Wilson R.K."/>
        </authorList>
    </citation>
    <scope>NUCLEOTIDE SEQUENCE [LARGE SCALE GENOMIC DNA]</scope>
    <source>
        <strain evidence="13 14">YIT 11816</strain>
    </source>
</reference>
<evidence type="ECO:0000256" key="11">
    <source>
        <dbReference type="HAMAP-Rule" id="MF_00059"/>
    </source>
</evidence>
<dbReference type="InterPro" id="IPR036643">
    <property type="entry name" value="RNApol_insert_sf"/>
</dbReference>
<dbReference type="InterPro" id="IPR011773">
    <property type="entry name" value="DNA-dir_RpoA"/>
</dbReference>
<comment type="caution">
    <text evidence="13">The sequence shown here is derived from an EMBL/GenBank/DDBJ whole genome shotgun (WGS) entry which is preliminary data.</text>
</comment>
<evidence type="ECO:0000256" key="7">
    <source>
        <dbReference type="ARBA" id="ARBA00023163"/>
    </source>
</evidence>
<dbReference type="SMART" id="SM00662">
    <property type="entry name" value="RPOLD"/>
    <property type="match status" value="1"/>
</dbReference>
<evidence type="ECO:0000256" key="2">
    <source>
        <dbReference type="ARBA" id="ARBA00012418"/>
    </source>
</evidence>
<evidence type="ECO:0000256" key="9">
    <source>
        <dbReference type="ARBA" id="ARBA00033070"/>
    </source>
</evidence>
<dbReference type="RefSeq" id="WP_008540450.1">
    <property type="nucleotide sequence ID" value="NZ_JH604847.1"/>
</dbReference>
<evidence type="ECO:0000256" key="4">
    <source>
        <dbReference type="ARBA" id="ARBA00022478"/>
    </source>
</evidence>
<evidence type="ECO:0000256" key="3">
    <source>
        <dbReference type="ARBA" id="ARBA00015972"/>
    </source>
</evidence>
<keyword evidence="4 11" id="KW-0240">DNA-directed RNA polymerase</keyword>
<accession>H3KBL2</accession>
<dbReference type="NCBIfam" id="NF003519">
    <property type="entry name" value="PRK05182.2-5"/>
    <property type="match status" value="1"/>
</dbReference>
<dbReference type="GO" id="GO:0006351">
    <property type="term" value="P:DNA-templated transcription"/>
    <property type="evidence" value="ECO:0007669"/>
    <property type="project" value="UniProtKB-UniRule"/>
</dbReference>
<dbReference type="SUPFAM" id="SSF47789">
    <property type="entry name" value="C-terminal domain of RNA polymerase alpha subunit"/>
    <property type="match status" value="1"/>
</dbReference>
<dbReference type="EC" id="2.7.7.6" evidence="2 11"/>
<dbReference type="STRING" id="762967.HMPREF9440_00108"/>
<evidence type="ECO:0000256" key="8">
    <source>
        <dbReference type="ARBA" id="ARBA00032524"/>
    </source>
</evidence>
<evidence type="ECO:0000259" key="12">
    <source>
        <dbReference type="SMART" id="SM00662"/>
    </source>
</evidence>
<dbReference type="Pfam" id="PF01193">
    <property type="entry name" value="RNA_pol_L"/>
    <property type="match status" value="1"/>
</dbReference>
<dbReference type="Pfam" id="PF03118">
    <property type="entry name" value="RNA_pol_A_CTD"/>
    <property type="match status" value="1"/>
</dbReference>
<comment type="subunit">
    <text evidence="11">Homodimer. The RNAP catalytic core consists of 2 alpha, 1 beta, 1 beta' and 1 omega subunit. When a sigma factor is associated with the core the holoenzyme is formed, which can initiate transcription.</text>
</comment>
<evidence type="ECO:0000313" key="14">
    <source>
        <dbReference type="Proteomes" id="UP000004956"/>
    </source>
</evidence>
<feature type="region of interest" description="Alpha N-terminal domain (alpha-NTD)" evidence="11">
    <location>
        <begin position="1"/>
        <end position="235"/>
    </location>
</feature>